<sequence length="367" mass="42734">MEAKYIGLCAMFLGIDVVAHYTGTPKDEVQAFKTLVSYENLSFFDELRTSVLDVVGRVGLQHASEILSIPLKTLALINDSSRYGMSAIKPELSPRSKNLNLIRNERLEMKRSLTKKANIKQKSYENPVTDLHDIDELKQRVARLYNNGVNIRVIQSLYDLRNGGIIHCWGGWERSPSFYARADELKQQIIAMRAGGIRDDEICKNLKIKKNHLSEIMGEINRRKLIFMKKDIKNVLMEYATKRRKDKLAKYHGISKKQINYWLDRCEKKQLDTVYDLGIMGPIEILNALETYYICEKLDLAAKELGIDENVLERIVQKFEEKMDDYYGENSIRTNWNKKYDIIWCKEIGKYYISRDGDVKKKQKIIE</sequence>
<dbReference type="Proteomes" id="UP001162131">
    <property type="component" value="Unassembled WGS sequence"/>
</dbReference>
<name>A0AAU9J980_9CILI</name>
<evidence type="ECO:0000313" key="1">
    <source>
        <dbReference type="EMBL" id="CAG9320133.1"/>
    </source>
</evidence>
<gene>
    <name evidence="1" type="ORF">BSTOLATCC_MIC25368</name>
</gene>
<dbReference type="AlphaFoldDB" id="A0AAU9J980"/>
<proteinExistence type="predicted"/>
<reference evidence="1" key="1">
    <citation type="submission" date="2021-09" db="EMBL/GenBank/DDBJ databases">
        <authorList>
            <consortium name="AG Swart"/>
            <person name="Singh M."/>
            <person name="Singh A."/>
            <person name="Seah K."/>
            <person name="Emmerich C."/>
        </authorList>
    </citation>
    <scope>NUCLEOTIDE SEQUENCE</scope>
    <source>
        <strain evidence="1">ATCC30299</strain>
    </source>
</reference>
<comment type="caution">
    <text evidence="1">The sequence shown here is derived from an EMBL/GenBank/DDBJ whole genome shotgun (WGS) entry which is preliminary data.</text>
</comment>
<keyword evidence="2" id="KW-1185">Reference proteome</keyword>
<protein>
    <submittedName>
        <fullName evidence="1">Uncharacterized protein</fullName>
    </submittedName>
</protein>
<evidence type="ECO:0000313" key="2">
    <source>
        <dbReference type="Proteomes" id="UP001162131"/>
    </source>
</evidence>
<accession>A0AAU9J980</accession>
<dbReference type="EMBL" id="CAJZBQ010000024">
    <property type="protein sequence ID" value="CAG9320133.1"/>
    <property type="molecule type" value="Genomic_DNA"/>
</dbReference>
<organism evidence="1 2">
    <name type="scientific">Blepharisma stoltei</name>
    <dbReference type="NCBI Taxonomy" id="1481888"/>
    <lineage>
        <taxon>Eukaryota</taxon>
        <taxon>Sar</taxon>
        <taxon>Alveolata</taxon>
        <taxon>Ciliophora</taxon>
        <taxon>Postciliodesmatophora</taxon>
        <taxon>Heterotrichea</taxon>
        <taxon>Heterotrichida</taxon>
        <taxon>Blepharismidae</taxon>
        <taxon>Blepharisma</taxon>
    </lineage>
</organism>